<organism evidence="2 3">
    <name type="scientific">Coniella lustricola</name>
    <dbReference type="NCBI Taxonomy" id="2025994"/>
    <lineage>
        <taxon>Eukaryota</taxon>
        <taxon>Fungi</taxon>
        <taxon>Dikarya</taxon>
        <taxon>Ascomycota</taxon>
        <taxon>Pezizomycotina</taxon>
        <taxon>Sordariomycetes</taxon>
        <taxon>Sordariomycetidae</taxon>
        <taxon>Diaporthales</taxon>
        <taxon>Schizoparmaceae</taxon>
        <taxon>Coniella</taxon>
    </lineage>
</organism>
<dbReference type="EMBL" id="KZ678648">
    <property type="protein sequence ID" value="PSR77550.1"/>
    <property type="molecule type" value="Genomic_DNA"/>
</dbReference>
<keyword evidence="3" id="KW-1185">Reference proteome</keyword>
<dbReference type="InParanoid" id="A0A2T2ZV63"/>
<gene>
    <name evidence="2" type="ORF">BD289DRAFT_445172</name>
</gene>
<evidence type="ECO:0000313" key="3">
    <source>
        <dbReference type="Proteomes" id="UP000241462"/>
    </source>
</evidence>
<proteinExistence type="predicted"/>
<dbReference type="AlphaFoldDB" id="A0A2T2ZV63"/>
<protein>
    <submittedName>
        <fullName evidence="2">Uncharacterized protein</fullName>
    </submittedName>
</protein>
<evidence type="ECO:0000256" key="1">
    <source>
        <dbReference type="SAM" id="MobiDB-lite"/>
    </source>
</evidence>
<dbReference type="Proteomes" id="UP000241462">
    <property type="component" value="Unassembled WGS sequence"/>
</dbReference>
<feature type="region of interest" description="Disordered" evidence="1">
    <location>
        <begin position="27"/>
        <end position="49"/>
    </location>
</feature>
<sequence length="263" mass="29406">MHRPIPHSMSLLANKYIPPVACDLNSRKRTTGNESSKRLCPQHQRRRDSAEQCDVMRSLSLEARPTLSQFTPSVTTPASLPLQRRFEAKARLLRRLGSPYKQHFVSVHGCLKTSKAEEQNKHVSTYLGLTPDAGPGAKSQSNSGTRLSHLLVHHLVASKLGTRINKQKRKKKRMITSTVLSIALFSFRRVPELDVALGGDIAPFFMDEYAAAVFFSHDHRNRLHVSDPRSSFSFTTPSTPFFIGKLWGRHPMLGGLGGVLFVL</sequence>
<accession>A0A2T2ZV63</accession>
<name>A0A2T2ZV63_9PEZI</name>
<reference evidence="2 3" key="1">
    <citation type="journal article" date="2018" name="Mycol. Prog.">
        <title>Coniella lustricola, a new species from submerged detritus.</title>
        <authorList>
            <person name="Raudabaugh D.B."/>
            <person name="Iturriaga T."/>
            <person name="Carver A."/>
            <person name="Mondo S."/>
            <person name="Pangilinan J."/>
            <person name="Lipzen A."/>
            <person name="He G."/>
            <person name="Amirebrahimi M."/>
            <person name="Grigoriev I.V."/>
            <person name="Miller A.N."/>
        </authorList>
    </citation>
    <scope>NUCLEOTIDE SEQUENCE [LARGE SCALE GENOMIC DNA]</scope>
    <source>
        <strain evidence="2 3">B22-T-1</strain>
    </source>
</reference>
<evidence type="ECO:0000313" key="2">
    <source>
        <dbReference type="EMBL" id="PSR77550.1"/>
    </source>
</evidence>